<organism evidence="1 2">
    <name type="scientific">Pseudomonas brassicacearum</name>
    <dbReference type="NCBI Taxonomy" id="930166"/>
    <lineage>
        <taxon>Bacteria</taxon>
        <taxon>Pseudomonadati</taxon>
        <taxon>Pseudomonadota</taxon>
        <taxon>Gammaproteobacteria</taxon>
        <taxon>Pseudomonadales</taxon>
        <taxon>Pseudomonadaceae</taxon>
        <taxon>Pseudomonas</taxon>
    </lineage>
</organism>
<dbReference type="EMBL" id="MOBO01000002">
    <property type="protein sequence ID" value="RON41775.1"/>
    <property type="molecule type" value="Genomic_DNA"/>
</dbReference>
<gene>
    <name evidence="1" type="ORF">BK664_04285</name>
</gene>
<dbReference type="AlphaFoldDB" id="A0A423JVR4"/>
<proteinExistence type="predicted"/>
<reference evidence="1 2" key="1">
    <citation type="submission" date="2016-10" db="EMBL/GenBank/DDBJ databases">
        <title>Comparative genome analysis of multiple Pseudomonas spp. focuses on biocontrol and plant growth promoting traits.</title>
        <authorList>
            <person name="Tao X.-Y."/>
            <person name="Taylor C.G."/>
        </authorList>
    </citation>
    <scope>NUCLEOTIDE SEQUENCE [LARGE SCALE GENOMIC DNA]</scope>
    <source>
        <strain evidence="1 2">38D4</strain>
    </source>
</reference>
<accession>A0A423JVR4</accession>
<protein>
    <submittedName>
        <fullName evidence="1">Uncharacterized protein</fullName>
    </submittedName>
</protein>
<name>A0A423JVR4_9PSED</name>
<evidence type="ECO:0000313" key="2">
    <source>
        <dbReference type="Proteomes" id="UP000286351"/>
    </source>
</evidence>
<comment type="caution">
    <text evidence="1">The sequence shown here is derived from an EMBL/GenBank/DDBJ whole genome shotgun (WGS) entry which is preliminary data.</text>
</comment>
<evidence type="ECO:0000313" key="1">
    <source>
        <dbReference type="EMBL" id="RON41775.1"/>
    </source>
</evidence>
<sequence>MEFFKELMRFIKPLLMIIEHIKKYDYLRKAKPMTFTIGTKTNVGSTLFTTGRVVSINLLTVIVEGYQVDDPVSTNGIFKISLHKVSGINPI</sequence>
<dbReference type="Proteomes" id="UP000286351">
    <property type="component" value="Unassembled WGS sequence"/>
</dbReference>